<organism evidence="10 11">
    <name type="scientific">Corchorus olitorius</name>
    <dbReference type="NCBI Taxonomy" id="93759"/>
    <lineage>
        <taxon>Eukaryota</taxon>
        <taxon>Viridiplantae</taxon>
        <taxon>Streptophyta</taxon>
        <taxon>Embryophyta</taxon>
        <taxon>Tracheophyta</taxon>
        <taxon>Spermatophyta</taxon>
        <taxon>Magnoliopsida</taxon>
        <taxon>eudicotyledons</taxon>
        <taxon>Gunneridae</taxon>
        <taxon>Pentapetalae</taxon>
        <taxon>rosids</taxon>
        <taxon>malvids</taxon>
        <taxon>Malvales</taxon>
        <taxon>Malvaceae</taxon>
        <taxon>Grewioideae</taxon>
        <taxon>Apeibeae</taxon>
        <taxon>Corchorus</taxon>
    </lineage>
</organism>
<proteinExistence type="predicted"/>
<dbReference type="SUPFAM" id="SSF54768">
    <property type="entry name" value="dsRNA-binding domain-like"/>
    <property type="match status" value="1"/>
</dbReference>
<keyword evidence="7" id="KW-0694">RNA-binding</keyword>
<evidence type="ECO:0000256" key="5">
    <source>
        <dbReference type="ARBA" id="ARBA00047761"/>
    </source>
</evidence>
<comment type="subcellular location">
    <subcellularLocation>
        <location evidence="1">Nucleus</location>
    </subcellularLocation>
</comment>
<dbReference type="PANTHER" id="PTHR23081:SF24">
    <property type="entry name" value="RNA POLYMERASE II C-TERMINAL DOMAIN PHOSPHATASE-LIKE 2"/>
    <property type="match status" value="1"/>
</dbReference>
<comment type="catalytic activity">
    <reaction evidence="5">
        <text>O-phospho-L-seryl-[protein] + H2O = L-seryl-[protein] + phosphate</text>
        <dbReference type="Rhea" id="RHEA:20629"/>
        <dbReference type="Rhea" id="RHEA-COMP:9863"/>
        <dbReference type="Rhea" id="RHEA-COMP:11604"/>
        <dbReference type="ChEBI" id="CHEBI:15377"/>
        <dbReference type="ChEBI" id="CHEBI:29999"/>
        <dbReference type="ChEBI" id="CHEBI:43474"/>
        <dbReference type="ChEBI" id="CHEBI:83421"/>
        <dbReference type="EC" id="3.1.3.16"/>
    </reaction>
</comment>
<dbReference type="Gene3D" id="3.30.160.20">
    <property type="match status" value="1"/>
</dbReference>
<sequence>MKSFEDRIEVLRGWIARETDPIRASGMSAEYKRYMDDRLLLKQYAESDCVMDNGKMLKVQMEEVPPLSDGHEKVVRPVIRLQDKNIVLTRINPEIRDTSVLVRKSLLNVFRDGKCHPQMAMVIDDRSKVWEDKDQPRVHVVPPFAPYYAPQAETANAVPVLCVARNVACNVRGLFFKEFDENVLRKISEVFYEDEVVNLPPAPDVSNYLMSEDAGFGPNGNSGAPISEGMNGAEVEQRLNQSEEKHVLDSSTGPVTKNAELRSETSQPPVTIVPNVIAHASSIAPLPSQKPSLLGVPGLLSPPTLLGPSVRRDSNCSDSDYDIKRRALGTKQGLDLRNQNSVQPPLLSKLPAQISSSSTLPQGGWLEEEDINKAHINDRLTGSVQELDATKSDKLRGYQNPFSHNASGYGSAGLPSTASQVKAEELRSGLDTPKQNVPPSGHVSEIGGTQNHVSSISRELQTEGGKLNLLPSHLSIGVLQEIGRRCGSKVEFRSVVSTSKDLQFSVEVLFTGEKIGVGMGKTRRDAQQQAAELALHNLAGEFVLGHIRCD</sequence>
<evidence type="ECO:0000256" key="2">
    <source>
        <dbReference type="ARBA" id="ARBA00013081"/>
    </source>
</evidence>
<dbReference type="GO" id="GO:0005634">
    <property type="term" value="C:nucleus"/>
    <property type="evidence" value="ECO:0007669"/>
    <property type="project" value="UniProtKB-SubCell"/>
</dbReference>
<dbReference type="Proteomes" id="UP000187203">
    <property type="component" value="Unassembled WGS sequence"/>
</dbReference>
<feature type="compositionally biased region" description="Polar residues" evidence="8">
    <location>
        <begin position="400"/>
        <end position="420"/>
    </location>
</feature>
<protein>
    <recommendedName>
        <fullName evidence="2">protein-serine/threonine phosphatase</fullName>
        <ecNumber evidence="2">3.1.3.16</ecNumber>
    </recommendedName>
</protein>
<keyword evidence="4" id="KW-0539">Nucleus</keyword>
<evidence type="ECO:0000259" key="9">
    <source>
        <dbReference type="PROSITE" id="PS50137"/>
    </source>
</evidence>
<evidence type="ECO:0000256" key="6">
    <source>
        <dbReference type="ARBA" id="ARBA00048336"/>
    </source>
</evidence>
<keyword evidence="11" id="KW-1185">Reference proteome</keyword>
<dbReference type="GO" id="GO:0008420">
    <property type="term" value="F:RNA polymerase II CTD heptapeptide repeat phosphatase activity"/>
    <property type="evidence" value="ECO:0007669"/>
    <property type="project" value="InterPro"/>
</dbReference>
<dbReference type="STRING" id="93759.A0A1R3JRT5"/>
<keyword evidence="3" id="KW-0378">Hydrolase</keyword>
<evidence type="ECO:0000256" key="3">
    <source>
        <dbReference type="ARBA" id="ARBA00022801"/>
    </source>
</evidence>
<dbReference type="InterPro" id="IPR039189">
    <property type="entry name" value="Fcp1"/>
</dbReference>
<evidence type="ECO:0000313" key="11">
    <source>
        <dbReference type="Proteomes" id="UP000187203"/>
    </source>
</evidence>
<evidence type="ECO:0000256" key="7">
    <source>
        <dbReference type="PROSITE-ProRule" id="PRU00266"/>
    </source>
</evidence>
<dbReference type="FunFam" id="3.30.160.20:FF:000035">
    <property type="entry name" value="RNA polymerase II C-terminal domain phosphatase-like 2"/>
    <property type="match status" value="1"/>
</dbReference>
<feature type="compositionally biased region" description="Basic and acidic residues" evidence="8">
    <location>
        <begin position="235"/>
        <end position="248"/>
    </location>
</feature>
<dbReference type="CDD" id="cd10845">
    <property type="entry name" value="DSRM_RNAse_III_family"/>
    <property type="match status" value="1"/>
</dbReference>
<dbReference type="SMART" id="SM00358">
    <property type="entry name" value="DSRM"/>
    <property type="match status" value="1"/>
</dbReference>
<evidence type="ECO:0000313" key="10">
    <source>
        <dbReference type="EMBL" id="OMO97573.1"/>
    </source>
</evidence>
<feature type="region of interest" description="Disordered" evidence="8">
    <location>
        <begin position="220"/>
        <end position="267"/>
    </location>
</feature>
<name>A0A1R3JRT5_9ROSI</name>
<evidence type="ECO:0000256" key="1">
    <source>
        <dbReference type="ARBA" id="ARBA00004123"/>
    </source>
</evidence>
<dbReference type="PANTHER" id="PTHR23081">
    <property type="entry name" value="RNA POLYMERASE II CTD PHOSPHATASE"/>
    <property type="match status" value="1"/>
</dbReference>
<gene>
    <name evidence="10" type="ORF">COLO4_14550</name>
</gene>
<dbReference type="InterPro" id="IPR014720">
    <property type="entry name" value="dsRBD_dom"/>
</dbReference>
<accession>A0A1R3JRT5</accession>
<dbReference type="EMBL" id="AWUE01015434">
    <property type="protein sequence ID" value="OMO97573.1"/>
    <property type="molecule type" value="Genomic_DNA"/>
</dbReference>
<evidence type="ECO:0000256" key="8">
    <source>
        <dbReference type="SAM" id="MobiDB-lite"/>
    </source>
</evidence>
<dbReference type="EC" id="3.1.3.16" evidence="2"/>
<dbReference type="PROSITE" id="PS50137">
    <property type="entry name" value="DS_RBD"/>
    <property type="match status" value="1"/>
</dbReference>
<dbReference type="AlphaFoldDB" id="A0A1R3JRT5"/>
<comment type="caution">
    <text evidence="10">The sequence shown here is derived from an EMBL/GenBank/DDBJ whole genome shotgun (WGS) entry which is preliminary data.</text>
</comment>
<dbReference type="OrthoDB" id="10249888at2759"/>
<feature type="region of interest" description="Disordered" evidence="8">
    <location>
        <begin position="391"/>
        <end position="452"/>
    </location>
</feature>
<feature type="domain" description="DRBM" evidence="9">
    <location>
        <begin position="474"/>
        <end position="540"/>
    </location>
</feature>
<comment type="catalytic activity">
    <reaction evidence="6">
        <text>O-phospho-L-threonyl-[protein] + H2O = L-threonyl-[protein] + phosphate</text>
        <dbReference type="Rhea" id="RHEA:47004"/>
        <dbReference type="Rhea" id="RHEA-COMP:11060"/>
        <dbReference type="Rhea" id="RHEA-COMP:11605"/>
        <dbReference type="ChEBI" id="CHEBI:15377"/>
        <dbReference type="ChEBI" id="CHEBI:30013"/>
        <dbReference type="ChEBI" id="CHEBI:43474"/>
        <dbReference type="ChEBI" id="CHEBI:61977"/>
        <dbReference type="EC" id="3.1.3.16"/>
    </reaction>
</comment>
<evidence type="ECO:0000256" key="4">
    <source>
        <dbReference type="ARBA" id="ARBA00023242"/>
    </source>
</evidence>
<reference evidence="11" key="1">
    <citation type="submission" date="2013-09" db="EMBL/GenBank/DDBJ databases">
        <title>Corchorus olitorius genome sequencing.</title>
        <authorList>
            <person name="Alam M."/>
            <person name="Haque M.S."/>
            <person name="Islam M.S."/>
            <person name="Emdad E.M."/>
            <person name="Islam M.M."/>
            <person name="Ahmed B."/>
            <person name="Halim A."/>
            <person name="Hossen Q.M.M."/>
            <person name="Hossain M.Z."/>
            <person name="Ahmed R."/>
            <person name="Khan M.M."/>
            <person name="Islam R."/>
            <person name="Rashid M.M."/>
            <person name="Khan S.A."/>
            <person name="Rahman M.S."/>
            <person name="Alam M."/>
            <person name="Yahiya A.S."/>
            <person name="Khan M.S."/>
            <person name="Azam M.S."/>
            <person name="Haque T."/>
            <person name="Lashkar M.Z.H."/>
            <person name="Akhand A.I."/>
            <person name="Morshed G."/>
            <person name="Roy S."/>
            <person name="Uddin K.S."/>
            <person name="Rabeya T."/>
            <person name="Hossain A.S."/>
            <person name="Chowdhury A."/>
            <person name="Snigdha A.R."/>
            <person name="Mortoza M.S."/>
            <person name="Matin S.A."/>
            <person name="Hoque S.M.E."/>
            <person name="Islam M.K."/>
            <person name="Roy D.K."/>
            <person name="Haider R."/>
            <person name="Moosa M.M."/>
            <person name="Elias S.M."/>
            <person name="Hasan A.M."/>
            <person name="Jahan S."/>
            <person name="Shafiuddin M."/>
            <person name="Mahmood N."/>
            <person name="Shommy N.S."/>
        </authorList>
    </citation>
    <scope>NUCLEOTIDE SEQUENCE [LARGE SCALE GENOMIC DNA]</scope>
    <source>
        <strain evidence="11">cv. O-4</strain>
    </source>
</reference>
<dbReference type="GO" id="GO:0003723">
    <property type="term" value="F:RNA binding"/>
    <property type="evidence" value="ECO:0007669"/>
    <property type="project" value="UniProtKB-UniRule"/>
</dbReference>
<dbReference type="Pfam" id="PF00035">
    <property type="entry name" value="dsrm"/>
    <property type="match status" value="1"/>
</dbReference>